<evidence type="ECO:0000313" key="3">
    <source>
        <dbReference type="EMBL" id="KAL1192928.1"/>
    </source>
</evidence>
<dbReference type="SMART" id="SM00255">
    <property type="entry name" value="TIR"/>
    <property type="match status" value="1"/>
</dbReference>
<evidence type="ECO:0000259" key="2">
    <source>
        <dbReference type="PROSITE" id="PS50104"/>
    </source>
</evidence>
<gene>
    <name evidence="3" type="ORF">V5N11_013461</name>
</gene>
<dbReference type="EMBL" id="JBANAX010000804">
    <property type="protein sequence ID" value="KAL1192928.1"/>
    <property type="molecule type" value="Genomic_DNA"/>
</dbReference>
<evidence type="ECO:0000256" key="1">
    <source>
        <dbReference type="ARBA" id="ARBA00023027"/>
    </source>
</evidence>
<dbReference type="PANTHER" id="PTHR32009">
    <property type="entry name" value="TMV RESISTANCE PROTEIN N-LIKE"/>
    <property type="match status" value="1"/>
</dbReference>
<sequence length="194" mass="22814">MKSLSPIQSHQVFISYRGEQLGYSFVSHLVEAFKQHRIKFFLDKYELRGEDLKIIFKRIKESRIALVIFSTRYPESKWCLNELEKMKKLSDKKKLVVIPIFYKVEAEHVNEQKGEFGENFWTLAKKSSGDKIKKWKEALEAISEKMGLSLGDEISEADFVKKIVKTVQRVLEAVGLEEEEKRFRGLSFFRRSKL</sequence>
<keyword evidence="1" id="KW-0520">NAD</keyword>
<dbReference type="InterPro" id="IPR000157">
    <property type="entry name" value="TIR_dom"/>
</dbReference>
<dbReference type="Pfam" id="PF01582">
    <property type="entry name" value="TIR"/>
    <property type="match status" value="1"/>
</dbReference>
<evidence type="ECO:0000313" key="4">
    <source>
        <dbReference type="Proteomes" id="UP001558713"/>
    </source>
</evidence>
<comment type="caution">
    <text evidence="3">The sequence shown here is derived from an EMBL/GenBank/DDBJ whole genome shotgun (WGS) entry which is preliminary data.</text>
</comment>
<dbReference type="Proteomes" id="UP001558713">
    <property type="component" value="Unassembled WGS sequence"/>
</dbReference>
<name>A0ABD0ZE13_CARAN</name>
<feature type="domain" description="TIR" evidence="2">
    <location>
        <begin position="8"/>
        <end position="171"/>
    </location>
</feature>
<keyword evidence="4" id="KW-1185">Reference proteome</keyword>
<reference evidence="3 4" key="1">
    <citation type="submission" date="2024-04" db="EMBL/GenBank/DDBJ databases">
        <title>Genome assembly C_amara_ONT_v2.</title>
        <authorList>
            <person name="Yant L."/>
            <person name="Moore C."/>
            <person name="Slenker M."/>
        </authorList>
    </citation>
    <scope>NUCLEOTIDE SEQUENCE [LARGE SCALE GENOMIC DNA]</scope>
    <source>
        <tissue evidence="3">Leaf</tissue>
    </source>
</reference>
<dbReference type="Gene3D" id="3.40.50.10140">
    <property type="entry name" value="Toll/interleukin-1 receptor homology (TIR) domain"/>
    <property type="match status" value="1"/>
</dbReference>
<dbReference type="SUPFAM" id="SSF52200">
    <property type="entry name" value="Toll/Interleukin receptor TIR domain"/>
    <property type="match status" value="1"/>
</dbReference>
<dbReference type="InterPro" id="IPR035897">
    <property type="entry name" value="Toll_tir_struct_dom_sf"/>
</dbReference>
<accession>A0ABD0ZE13</accession>
<proteinExistence type="predicted"/>
<dbReference type="PANTHER" id="PTHR32009:SF63">
    <property type="entry name" value="RESISTANCE PROTEIN (TIR CLASS), PUTATIVE-RELATED"/>
    <property type="match status" value="1"/>
</dbReference>
<organism evidence="3 4">
    <name type="scientific">Cardamine amara subsp. amara</name>
    <dbReference type="NCBI Taxonomy" id="228776"/>
    <lineage>
        <taxon>Eukaryota</taxon>
        <taxon>Viridiplantae</taxon>
        <taxon>Streptophyta</taxon>
        <taxon>Embryophyta</taxon>
        <taxon>Tracheophyta</taxon>
        <taxon>Spermatophyta</taxon>
        <taxon>Magnoliopsida</taxon>
        <taxon>eudicotyledons</taxon>
        <taxon>Gunneridae</taxon>
        <taxon>Pentapetalae</taxon>
        <taxon>rosids</taxon>
        <taxon>malvids</taxon>
        <taxon>Brassicales</taxon>
        <taxon>Brassicaceae</taxon>
        <taxon>Cardamineae</taxon>
        <taxon>Cardamine</taxon>
    </lineage>
</organism>
<dbReference type="PROSITE" id="PS50104">
    <property type="entry name" value="TIR"/>
    <property type="match status" value="1"/>
</dbReference>
<dbReference type="AlphaFoldDB" id="A0ABD0ZE13"/>
<dbReference type="FunFam" id="3.40.50.10140:FF:000007">
    <property type="entry name" value="Disease resistance protein (TIR-NBS-LRR class)"/>
    <property type="match status" value="1"/>
</dbReference>
<protein>
    <submittedName>
        <fullName evidence="3">Disease resistance protein RBA1</fullName>
    </submittedName>
</protein>